<accession>A0AA40FKY1</accession>
<sequence>MGEVGVCGISGIESIYPISPAKSELRQLELRQCETCVREMGVKSLDLIFLRNERNDVFPILPISSWAREDWRVPHNHTRCRNANRFTRGICYKADHRTPFPFNSVSVTRGTGPRNVAESEGGFLKRTFVTLVAAAAAKRELLLSHNNGNRGGTFPTGTPSTGIRRLATVGL</sequence>
<evidence type="ECO:0000313" key="1">
    <source>
        <dbReference type="EMBL" id="KAK1120570.1"/>
    </source>
</evidence>
<comment type="caution">
    <text evidence="1">The sequence shown here is derived from an EMBL/GenBank/DDBJ whole genome shotgun (WGS) entry which is preliminary data.</text>
</comment>
<dbReference type="Proteomes" id="UP001177670">
    <property type="component" value="Unassembled WGS sequence"/>
</dbReference>
<keyword evidence="2" id="KW-1185">Reference proteome</keyword>
<evidence type="ECO:0000313" key="2">
    <source>
        <dbReference type="Proteomes" id="UP001177670"/>
    </source>
</evidence>
<protein>
    <submittedName>
        <fullName evidence="1">Uncharacterized protein</fullName>
    </submittedName>
</protein>
<dbReference type="EMBL" id="JAHYIQ010000030">
    <property type="protein sequence ID" value="KAK1120570.1"/>
    <property type="molecule type" value="Genomic_DNA"/>
</dbReference>
<dbReference type="AlphaFoldDB" id="A0AA40FKY1"/>
<reference evidence="1" key="1">
    <citation type="submission" date="2021-10" db="EMBL/GenBank/DDBJ databases">
        <title>Melipona bicolor Genome sequencing and assembly.</title>
        <authorList>
            <person name="Araujo N.S."/>
            <person name="Arias M.C."/>
        </authorList>
    </citation>
    <scope>NUCLEOTIDE SEQUENCE</scope>
    <source>
        <strain evidence="1">USP_2M_L1-L4_2017</strain>
        <tissue evidence="1">Whole body</tissue>
    </source>
</reference>
<gene>
    <name evidence="1" type="ORF">K0M31_012176</name>
</gene>
<proteinExistence type="predicted"/>
<name>A0AA40FKY1_9HYME</name>
<organism evidence="1 2">
    <name type="scientific">Melipona bicolor</name>
    <dbReference type="NCBI Taxonomy" id="60889"/>
    <lineage>
        <taxon>Eukaryota</taxon>
        <taxon>Metazoa</taxon>
        <taxon>Ecdysozoa</taxon>
        <taxon>Arthropoda</taxon>
        <taxon>Hexapoda</taxon>
        <taxon>Insecta</taxon>
        <taxon>Pterygota</taxon>
        <taxon>Neoptera</taxon>
        <taxon>Endopterygota</taxon>
        <taxon>Hymenoptera</taxon>
        <taxon>Apocrita</taxon>
        <taxon>Aculeata</taxon>
        <taxon>Apoidea</taxon>
        <taxon>Anthophila</taxon>
        <taxon>Apidae</taxon>
        <taxon>Melipona</taxon>
    </lineage>
</organism>